<feature type="transmembrane region" description="Helical" evidence="1">
    <location>
        <begin position="49"/>
        <end position="69"/>
    </location>
</feature>
<feature type="transmembrane region" description="Helical" evidence="1">
    <location>
        <begin position="81"/>
        <end position="99"/>
    </location>
</feature>
<protein>
    <recommendedName>
        <fullName evidence="4">DUF2178 domain-containing protein</fullName>
    </recommendedName>
</protein>
<gene>
    <name evidence="2" type="ORF">K933_14388</name>
</gene>
<evidence type="ECO:0008006" key="4">
    <source>
        <dbReference type="Google" id="ProtNLM"/>
    </source>
</evidence>
<proteinExistence type="predicted"/>
<reference evidence="2 3" key="1">
    <citation type="journal article" date="2013" name="Genome Announc.">
        <title>Draft Genome Sequence of 'Candidatus Halobonum tyrrellensis' Strain G22, Isolated from the Hypersaline Waters of Lake Tyrrell, Australia.</title>
        <authorList>
            <person name="Ugalde J.A."/>
            <person name="Narasingarao P."/>
            <person name="Kuo S."/>
            <person name="Podell S."/>
            <person name="Allen E.E."/>
        </authorList>
    </citation>
    <scope>NUCLEOTIDE SEQUENCE [LARGE SCALE GENOMIC DNA]</scope>
    <source>
        <strain evidence="2 3">G22</strain>
    </source>
</reference>
<dbReference type="RefSeq" id="WP_023395451.1">
    <property type="nucleotide sequence ID" value="NZ_ASGZ01000060.1"/>
</dbReference>
<accession>V4IVQ8</accession>
<feature type="transmembrane region" description="Helical" evidence="1">
    <location>
        <begin position="119"/>
        <end position="136"/>
    </location>
</feature>
<sequence>MPTNSTEPTPTDRLSTRRRYRRLLGGLVLGGVAANLALRATGYPVAAEAAYLLCAVGLFAVLFGAPVTLFDERDATLERRASQLTLNVFAVVLILGASVARLVPHVTDYTVPPEVRGALYGYVALFGVFALAYGYVRSRR</sequence>
<dbReference type="OrthoDB" id="324434at2157"/>
<evidence type="ECO:0000313" key="2">
    <source>
        <dbReference type="EMBL" id="ESP87282.1"/>
    </source>
</evidence>
<feature type="transmembrane region" description="Helical" evidence="1">
    <location>
        <begin position="23"/>
        <end position="43"/>
    </location>
</feature>
<dbReference type="EMBL" id="ASGZ01000060">
    <property type="protein sequence ID" value="ESP87282.1"/>
    <property type="molecule type" value="Genomic_DNA"/>
</dbReference>
<keyword evidence="1" id="KW-0812">Transmembrane</keyword>
<dbReference type="Proteomes" id="UP000017840">
    <property type="component" value="Unassembled WGS sequence"/>
</dbReference>
<comment type="caution">
    <text evidence="2">The sequence shown here is derived from an EMBL/GenBank/DDBJ whole genome shotgun (WGS) entry which is preliminary data.</text>
</comment>
<evidence type="ECO:0000256" key="1">
    <source>
        <dbReference type="SAM" id="Phobius"/>
    </source>
</evidence>
<dbReference type="Pfam" id="PF09946">
    <property type="entry name" value="DUF2178"/>
    <property type="match status" value="1"/>
</dbReference>
<dbReference type="STRING" id="1324957.K933_14388"/>
<keyword evidence="3" id="KW-1185">Reference proteome</keyword>
<evidence type="ECO:0000313" key="3">
    <source>
        <dbReference type="Proteomes" id="UP000017840"/>
    </source>
</evidence>
<dbReference type="eggNOG" id="arCOG08181">
    <property type="taxonomic scope" value="Archaea"/>
</dbReference>
<name>V4IVQ8_9EURY</name>
<keyword evidence="1" id="KW-1133">Transmembrane helix</keyword>
<keyword evidence="1" id="KW-0472">Membrane</keyword>
<dbReference type="InterPro" id="IPR019235">
    <property type="entry name" value="DUF2178_TM"/>
</dbReference>
<organism evidence="2 3">
    <name type="scientific">Candidatus Halobonum tyrrellensis G22</name>
    <dbReference type="NCBI Taxonomy" id="1324957"/>
    <lineage>
        <taxon>Archaea</taxon>
        <taxon>Methanobacteriati</taxon>
        <taxon>Methanobacteriota</taxon>
        <taxon>Stenosarchaea group</taxon>
        <taxon>Halobacteria</taxon>
        <taxon>Halobacteriales</taxon>
        <taxon>Haloferacaceae</taxon>
        <taxon>Candidatus Halobonum</taxon>
    </lineage>
</organism>
<dbReference type="AlphaFoldDB" id="V4IVQ8"/>